<evidence type="ECO:0000313" key="2">
    <source>
        <dbReference type="EMBL" id="MBP1993970.1"/>
    </source>
</evidence>
<dbReference type="SUPFAM" id="SSF53328">
    <property type="entry name" value="Formyltransferase"/>
    <property type="match status" value="1"/>
</dbReference>
<evidence type="ECO:0000313" key="3">
    <source>
        <dbReference type="Proteomes" id="UP001519287"/>
    </source>
</evidence>
<accession>A0ABS4J3W0</accession>
<dbReference type="Proteomes" id="UP001519287">
    <property type="component" value="Unassembled WGS sequence"/>
</dbReference>
<dbReference type="Pfam" id="PF00551">
    <property type="entry name" value="Formyl_trans_N"/>
    <property type="match status" value="1"/>
</dbReference>
<dbReference type="PANTHER" id="PTHR11138">
    <property type="entry name" value="METHIONYL-TRNA FORMYLTRANSFERASE"/>
    <property type="match status" value="1"/>
</dbReference>
<protein>
    <submittedName>
        <fullName evidence="2">Methionyl-tRNA formyltransferase</fullName>
    </submittedName>
</protein>
<gene>
    <name evidence="2" type="ORF">J2Z66_005596</name>
</gene>
<evidence type="ECO:0000259" key="1">
    <source>
        <dbReference type="Pfam" id="PF00551"/>
    </source>
</evidence>
<dbReference type="InterPro" id="IPR036477">
    <property type="entry name" value="Formyl_transf_N_sf"/>
</dbReference>
<proteinExistence type="predicted"/>
<organism evidence="2 3">
    <name type="scientific">Paenibacillus eucommiae</name>
    <dbReference type="NCBI Taxonomy" id="1355755"/>
    <lineage>
        <taxon>Bacteria</taxon>
        <taxon>Bacillati</taxon>
        <taxon>Bacillota</taxon>
        <taxon>Bacilli</taxon>
        <taxon>Bacillales</taxon>
        <taxon>Paenibacillaceae</taxon>
        <taxon>Paenibacillus</taxon>
    </lineage>
</organism>
<keyword evidence="3" id="KW-1185">Reference proteome</keyword>
<name>A0ABS4J3W0_9BACL</name>
<reference evidence="2 3" key="1">
    <citation type="submission" date="2021-03" db="EMBL/GenBank/DDBJ databases">
        <title>Genomic Encyclopedia of Type Strains, Phase IV (KMG-IV): sequencing the most valuable type-strain genomes for metagenomic binning, comparative biology and taxonomic classification.</title>
        <authorList>
            <person name="Goeker M."/>
        </authorList>
    </citation>
    <scope>NUCLEOTIDE SEQUENCE [LARGE SCALE GENOMIC DNA]</scope>
    <source>
        <strain evidence="2 3">DSM 26048</strain>
    </source>
</reference>
<dbReference type="RefSeq" id="WP_209975838.1">
    <property type="nucleotide sequence ID" value="NZ_JAGGLB010000022.1"/>
</dbReference>
<dbReference type="InterPro" id="IPR002376">
    <property type="entry name" value="Formyl_transf_N"/>
</dbReference>
<sequence length="215" mass="24660">MNYRITIVTDKNNWINTYMPQWIEALEPSTREVDWVHDAAQMKHGDIAFYLGCEQIVTRQQLDLHTHNLVVHASDLPQGKGWSPLTWKILQGEHRIPVVLFEAAEQVDSGPVYLKHTMEFAGHELLGELRAVLAATTLKLCSEFIGRYPAIVKEAQEQQGEASFYPKRTPQDSRLNPESSIQEQFALFRVADNERYPCFFELGGETYILKIEKKG</sequence>
<comment type="caution">
    <text evidence="2">The sequence shown here is derived from an EMBL/GenBank/DDBJ whole genome shotgun (WGS) entry which is preliminary data.</text>
</comment>
<feature type="domain" description="Formyl transferase N-terminal" evidence="1">
    <location>
        <begin position="26"/>
        <end position="131"/>
    </location>
</feature>
<dbReference type="EMBL" id="JAGGLB010000022">
    <property type="protein sequence ID" value="MBP1993970.1"/>
    <property type="molecule type" value="Genomic_DNA"/>
</dbReference>
<dbReference type="PANTHER" id="PTHR11138:SF5">
    <property type="entry name" value="METHIONYL-TRNA FORMYLTRANSFERASE, MITOCHONDRIAL"/>
    <property type="match status" value="1"/>
</dbReference>
<dbReference type="Gene3D" id="3.40.50.12230">
    <property type="match status" value="1"/>
</dbReference>